<evidence type="ECO:0000313" key="3">
    <source>
        <dbReference type="Proteomes" id="UP000659767"/>
    </source>
</evidence>
<reference evidence="3" key="1">
    <citation type="journal article" date="2019" name="Int. J. Syst. Evol. Microbiol.">
        <title>The Global Catalogue of Microorganisms (GCM) 10K type strain sequencing project: providing services to taxonomists for standard genome sequencing and annotation.</title>
        <authorList>
            <consortium name="The Broad Institute Genomics Platform"/>
            <consortium name="The Broad Institute Genome Sequencing Center for Infectious Disease"/>
            <person name="Wu L."/>
            <person name="Ma J."/>
        </authorList>
    </citation>
    <scope>NUCLEOTIDE SEQUENCE [LARGE SCALE GENOMIC DNA]</scope>
    <source>
        <strain evidence="3">JCM 4350</strain>
    </source>
</reference>
<gene>
    <name evidence="2" type="ORF">GCM10010253_40040</name>
</gene>
<accession>A0ABQ2TDC3</accession>
<feature type="region of interest" description="Disordered" evidence="1">
    <location>
        <begin position="1"/>
        <end position="20"/>
    </location>
</feature>
<proteinExistence type="predicted"/>
<organism evidence="2 3">
    <name type="scientific">Streptomyces badius</name>
    <dbReference type="NCBI Taxonomy" id="1941"/>
    <lineage>
        <taxon>Bacteria</taxon>
        <taxon>Bacillati</taxon>
        <taxon>Actinomycetota</taxon>
        <taxon>Actinomycetes</taxon>
        <taxon>Kitasatosporales</taxon>
        <taxon>Streptomycetaceae</taxon>
        <taxon>Streptomyces</taxon>
    </lineage>
</organism>
<dbReference type="EMBL" id="BMSZ01000011">
    <property type="protein sequence ID" value="GGS61375.1"/>
    <property type="molecule type" value="Genomic_DNA"/>
</dbReference>
<comment type="caution">
    <text evidence="2">The sequence shown here is derived from an EMBL/GenBank/DDBJ whole genome shotgun (WGS) entry which is preliminary data.</text>
</comment>
<name>A0ABQ2TDC3_STRBA</name>
<sequence>MARAVAVSRTAAETPVSTWHPTRSCTARRSVRHDSRAILPSTAGICAHILRNDAVARGFTEYWPL</sequence>
<evidence type="ECO:0000256" key="1">
    <source>
        <dbReference type="SAM" id="MobiDB-lite"/>
    </source>
</evidence>
<keyword evidence="3" id="KW-1185">Reference proteome</keyword>
<evidence type="ECO:0000313" key="2">
    <source>
        <dbReference type="EMBL" id="GGS61375.1"/>
    </source>
</evidence>
<protein>
    <submittedName>
        <fullName evidence="2">Uncharacterized protein</fullName>
    </submittedName>
</protein>
<dbReference type="Proteomes" id="UP000659767">
    <property type="component" value="Unassembled WGS sequence"/>
</dbReference>